<keyword evidence="3 6" id="KW-0067">ATP-binding</keyword>
<dbReference type="InterPro" id="IPR024185">
    <property type="entry name" value="FTHF_cligase-like_sf"/>
</dbReference>
<keyword evidence="7" id="KW-0460">Magnesium</keyword>
<keyword evidence="9" id="KW-1185">Reference proteome</keyword>
<dbReference type="SUPFAM" id="SSF100950">
    <property type="entry name" value="NagB/RpiA/CoA transferase-like"/>
    <property type="match status" value="1"/>
</dbReference>
<evidence type="ECO:0000256" key="2">
    <source>
        <dbReference type="ARBA" id="ARBA00022741"/>
    </source>
</evidence>
<dbReference type="NCBIfam" id="TIGR02727">
    <property type="entry name" value="MTHFS_bact"/>
    <property type="match status" value="1"/>
</dbReference>
<comment type="similarity">
    <text evidence="1 7">Belongs to the 5-formyltetrahydrofolate cyclo-ligase family.</text>
</comment>
<comment type="cofactor">
    <cofactor evidence="7">
        <name>Mg(2+)</name>
        <dbReference type="ChEBI" id="CHEBI:18420"/>
    </cofactor>
</comment>
<evidence type="ECO:0000313" key="9">
    <source>
        <dbReference type="Proteomes" id="UP000792457"/>
    </source>
</evidence>
<dbReference type="FunFam" id="3.40.50.10420:FF:000007">
    <property type="entry name" value="5-formyltetrahydrofolate cyclo-ligase"/>
    <property type="match status" value="1"/>
</dbReference>
<proteinExistence type="inferred from homology"/>
<dbReference type="InterPro" id="IPR037171">
    <property type="entry name" value="NagB/RpiA_transferase-like"/>
</dbReference>
<dbReference type="GO" id="GO:0046872">
    <property type="term" value="F:metal ion binding"/>
    <property type="evidence" value="ECO:0007669"/>
    <property type="project" value="UniProtKB-KW"/>
</dbReference>
<evidence type="ECO:0000256" key="1">
    <source>
        <dbReference type="ARBA" id="ARBA00010638"/>
    </source>
</evidence>
<accession>A0A8K0KBM9</accession>
<dbReference type="GO" id="GO:0005739">
    <property type="term" value="C:mitochondrion"/>
    <property type="evidence" value="ECO:0007669"/>
    <property type="project" value="TreeGrafter"/>
</dbReference>
<feature type="binding site" evidence="6">
    <location>
        <position position="63"/>
    </location>
    <ligand>
        <name>substrate</name>
    </ligand>
</feature>
<organism evidence="8 9">
    <name type="scientific">Ladona fulva</name>
    <name type="common">Scarce chaser dragonfly</name>
    <name type="synonym">Libellula fulva</name>
    <dbReference type="NCBI Taxonomy" id="123851"/>
    <lineage>
        <taxon>Eukaryota</taxon>
        <taxon>Metazoa</taxon>
        <taxon>Ecdysozoa</taxon>
        <taxon>Arthropoda</taxon>
        <taxon>Hexapoda</taxon>
        <taxon>Insecta</taxon>
        <taxon>Pterygota</taxon>
        <taxon>Palaeoptera</taxon>
        <taxon>Odonata</taxon>
        <taxon>Epiprocta</taxon>
        <taxon>Anisoptera</taxon>
        <taxon>Libelluloidea</taxon>
        <taxon>Libellulidae</taxon>
        <taxon>Ladona</taxon>
    </lineage>
</organism>
<dbReference type="EMBL" id="KZ308541">
    <property type="protein sequence ID" value="KAG8231194.1"/>
    <property type="molecule type" value="Genomic_DNA"/>
</dbReference>
<comment type="catalytic activity">
    <reaction evidence="4 7">
        <text>(6S)-5-formyl-5,6,7,8-tetrahydrofolate + ATP = (6R)-5,10-methenyltetrahydrofolate + ADP + phosphate</text>
        <dbReference type="Rhea" id="RHEA:10488"/>
        <dbReference type="ChEBI" id="CHEBI:30616"/>
        <dbReference type="ChEBI" id="CHEBI:43474"/>
        <dbReference type="ChEBI" id="CHEBI:57455"/>
        <dbReference type="ChEBI" id="CHEBI:57457"/>
        <dbReference type="ChEBI" id="CHEBI:456216"/>
        <dbReference type="EC" id="6.3.3.2"/>
    </reaction>
</comment>
<dbReference type="GO" id="GO:0035999">
    <property type="term" value="P:tetrahydrofolate interconversion"/>
    <property type="evidence" value="ECO:0007669"/>
    <property type="project" value="TreeGrafter"/>
</dbReference>
<evidence type="ECO:0000256" key="3">
    <source>
        <dbReference type="ARBA" id="ARBA00022840"/>
    </source>
</evidence>
<comment type="caution">
    <text evidence="8">The sequence shown here is derived from an EMBL/GenBank/DDBJ whole genome shotgun (WGS) entry which is preliminary data.</text>
</comment>
<evidence type="ECO:0000256" key="7">
    <source>
        <dbReference type="RuleBase" id="RU361279"/>
    </source>
</evidence>
<evidence type="ECO:0000256" key="5">
    <source>
        <dbReference type="ARBA" id="ARBA00038966"/>
    </source>
</evidence>
<dbReference type="OrthoDB" id="2015992at2759"/>
<evidence type="ECO:0000313" key="8">
    <source>
        <dbReference type="EMBL" id="KAG8231194.1"/>
    </source>
</evidence>
<dbReference type="Pfam" id="PF01812">
    <property type="entry name" value="5-FTHF_cyc-lig"/>
    <property type="match status" value="1"/>
</dbReference>
<sequence length="204" mass="23754">MLVMDSSEEVANLFRLKSELRKELNERINSLTPEEIREESSIVTQKVLQHPKYVKAESVSIYLSFDKEIQTDNIVYDIFEKGKKCYIPRYFQGKPMEMVRLHSYEDYQNLPRNRWNIKQPPKDEARENALETGKLDLILMPGLGFTKDGKRIGRGKGYYDQFLMKCAESLKSYPYTIGLAFKKQMVPDLPTTDEDVNVDEVISP</sequence>
<dbReference type="PIRSF" id="PIRSF006806">
    <property type="entry name" value="FTHF_cligase"/>
    <property type="match status" value="1"/>
</dbReference>
<dbReference type="PANTHER" id="PTHR23407:SF1">
    <property type="entry name" value="5-FORMYLTETRAHYDROFOLATE CYCLO-LIGASE"/>
    <property type="match status" value="1"/>
</dbReference>
<reference evidence="8" key="1">
    <citation type="submission" date="2013-04" db="EMBL/GenBank/DDBJ databases">
        <authorList>
            <person name="Qu J."/>
            <person name="Murali S.C."/>
            <person name="Bandaranaike D."/>
            <person name="Bellair M."/>
            <person name="Blankenburg K."/>
            <person name="Chao H."/>
            <person name="Dinh H."/>
            <person name="Doddapaneni H."/>
            <person name="Downs B."/>
            <person name="Dugan-Rocha S."/>
            <person name="Elkadiri S."/>
            <person name="Gnanaolivu R.D."/>
            <person name="Hernandez B."/>
            <person name="Javaid M."/>
            <person name="Jayaseelan J.C."/>
            <person name="Lee S."/>
            <person name="Li M."/>
            <person name="Ming W."/>
            <person name="Munidasa M."/>
            <person name="Muniz J."/>
            <person name="Nguyen L."/>
            <person name="Ongeri F."/>
            <person name="Osuji N."/>
            <person name="Pu L.-L."/>
            <person name="Puazo M."/>
            <person name="Qu C."/>
            <person name="Quiroz J."/>
            <person name="Raj R."/>
            <person name="Weissenberger G."/>
            <person name="Xin Y."/>
            <person name="Zou X."/>
            <person name="Han Y."/>
            <person name="Richards S."/>
            <person name="Worley K."/>
            <person name="Muzny D."/>
            <person name="Gibbs R."/>
        </authorList>
    </citation>
    <scope>NUCLEOTIDE SEQUENCE</scope>
    <source>
        <strain evidence="8">Sampled in the wild</strain>
    </source>
</reference>
<dbReference type="GO" id="GO:0009396">
    <property type="term" value="P:folic acid-containing compound biosynthetic process"/>
    <property type="evidence" value="ECO:0007669"/>
    <property type="project" value="TreeGrafter"/>
</dbReference>
<feature type="binding site" evidence="6">
    <location>
        <position position="68"/>
    </location>
    <ligand>
        <name>substrate</name>
    </ligand>
</feature>
<dbReference type="EC" id="6.3.3.2" evidence="5 7"/>
<feature type="binding site" evidence="6">
    <location>
        <begin position="151"/>
        <end position="159"/>
    </location>
    <ligand>
        <name>ATP</name>
        <dbReference type="ChEBI" id="CHEBI:30616"/>
    </ligand>
</feature>
<keyword evidence="7" id="KW-0479">Metal-binding</keyword>
<dbReference type="InterPro" id="IPR002698">
    <property type="entry name" value="FTHF_cligase"/>
</dbReference>
<dbReference type="AlphaFoldDB" id="A0A8K0KBM9"/>
<reference evidence="8" key="2">
    <citation type="submission" date="2017-10" db="EMBL/GenBank/DDBJ databases">
        <title>Ladona fulva Genome sequencing and assembly.</title>
        <authorList>
            <person name="Murali S."/>
            <person name="Richards S."/>
            <person name="Bandaranaike D."/>
            <person name="Bellair M."/>
            <person name="Blankenburg K."/>
            <person name="Chao H."/>
            <person name="Dinh H."/>
            <person name="Doddapaneni H."/>
            <person name="Dugan-Rocha S."/>
            <person name="Elkadiri S."/>
            <person name="Gnanaolivu R."/>
            <person name="Hernandez B."/>
            <person name="Skinner E."/>
            <person name="Javaid M."/>
            <person name="Lee S."/>
            <person name="Li M."/>
            <person name="Ming W."/>
            <person name="Munidasa M."/>
            <person name="Muniz J."/>
            <person name="Nguyen L."/>
            <person name="Hughes D."/>
            <person name="Osuji N."/>
            <person name="Pu L.-L."/>
            <person name="Puazo M."/>
            <person name="Qu C."/>
            <person name="Quiroz J."/>
            <person name="Raj R."/>
            <person name="Weissenberger G."/>
            <person name="Xin Y."/>
            <person name="Zou X."/>
            <person name="Han Y."/>
            <person name="Worley K."/>
            <person name="Muzny D."/>
            <person name="Gibbs R."/>
        </authorList>
    </citation>
    <scope>NUCLEOTIDE SEQUENCE</scope>
    <source>
        <strain evidence="8">Sampled in the wild</strain>
    </source>
</reference>
<dbReference type="PANTHER" id="PTHR23407">
    <property type="entry name" value="ATPASE INHIBITOR/5-FORMYLTETRAHYDROFOLATE CYCLO-LIGASE"/>
    <property type="match status" value="1"/>
</dbReference>
<dbReference type="Proteomes" id="UP000792457">
    <property type="component" value="Unassembled WGS sequence"/>
</dbReference>
<keyword evidence="2 6" id="KW-0547">Nucleotide-binding</keyword>
<dbReference type="Gene3D" id="3.40.50.10420">
    <property type="entry name" value="NagB/RpiA/CoA transferase-like"/>
    <property type="match status" value="1"/>
</dbReference>
<dbReference type="GO" id="GO:0005524">
    <property type="term" value="F:ATP binding"/>
    <property type="evidence" value="ECO:0007669"/>
    <property type="project" value="UniProtKB-KW"/>
</dbReference>
<gene>
    <name evidence="8" type="ORF">J437_LFUL011252</name>
</gene>
<name>A0A8K0KBM9_LADFU</name>
<feature type="binding site" evidence="6">
    <location>
        <begin position="17"/>
        <end position="21"/>
    </location>
    <ligand>
        <name>ATP</name>
        <dbReference type="ChEBI" id="CHEBI:30616"/>
    </ligand>
</feature>
<protein>
    <recommendedName>
        <fullName evidence="5 7">5-formyltetrahydrofolate cyclo-ligase</fullName>
        <ecNumber evidence="5 7">6.3.3.2</ecNumber>
    </recommendedName>
</protein>
<evidence type="ECO:0000256" key="4">
    <source>
        <dbReference type="ARBA" id="ARBA00036539"/>
    </source>
</evidence>
<evidence type="ECO:0000256" key="6">
    <source>
        <dbReference type="PIRSR" id="PIRSR006806-1"/>
    </source>
</evidence>
<dbReference type="GO" id="GO:0030272">
    <property type="term" value="F:5-formyltetrahydrofolate cyclo-ligase activity"/>
    <property type="evidence" value="ECO:0007669"/>
    <property type="project" value="UniProtKB-EC"/>
</dbReference>